<keyword evidence="4" id="KW-0378">Hydrolase</keyword>
<feature type="domain" description="Carbohydrate kinase PfkB" evidence="9">
    <location>
        <begin position="311"/>
        <end position="638"/>
    </location>
</feature>
<dbReference type="InterPro" id="IPR029056">
    <property type="entry name" value="Ribokinase-like"/>
</dbReference>
<dbReference type="OrthoDB" id="198885at2759"/>
<evidence type="ECO:0000256" key="2">
    <source>
        <dbReference type="ARBA" id="ARBA00022723"/>
    </source>
</evidence>
<dbReference type="Gene3D" id="3.40.1790.10">
    <property type="entry name" value="Indigoidine synthase domain"/>
    <property type="match status" value="1"/>
</dbReference>
<dbReference type="STRING" id="667725.A0A0L0FP96"/>
<evidence type="ECO:0000313" key="11">
    <source>
        <dbReference type="Proteomes" id="UP000054560"/>
    </source>
</evidence>
<evidence type="ECO:0000256" key="5">
    <source>
        <dbReference type="ARBA" id="ARBA00023211"/>
    </source>
</evidence>
<proteinExistence type="predicted"/>
<dbReference type="PROSITE" id="PS00583">
    <property type="entry name" value="PFKB_KINASES_1"/>
    <property type="match status" value="1"/>
</dbReference>
<dbReference type="RefSeq" id="XP_014152456.1">
    <property type="nucleotide sequence ID" value="XM_014296981.1"/>
</dbReference>
<feature type="non-terminal residue" evidence="10">
    <location>
        <position position="1"/>
    </location>
</feature>
<feature type="compositionally biased region" description="Polar residues" evidence="8">
    <location>
        <begin position="271"/>
        <end position="288"/>
    </location>
</feature>
<dbReference type="GO" id="GO:0046872">
    <property type="term" value="F:metal ion binding"/>
    <property type="evidence" value="ECO:0007669"/>
    <property type="project" value="UniProtKB-KW"/>
</dbReference>
<evidence type="ECO:0000256" key="1">
    <source>
        <dbReference type="ARBA" id="ARBA00022679"/>
    </source>
</evidence>
<keyword evidence="11" id="KW-1185">Reference proteome</keyword>
<dbReference type="GeneID" id="25909531"/>
<dbReference type="InterPro" id="IPR002173">
    <property type="entry name" value="Carboh/pur_kinase_PfkB_CS"/>
</dbReference>
<dbReference type="Pfam" id="PF00294">
    <property type="entry name" value="PfkB"/>
    <property type="match status" value="1"/>
</dbReference>
<evidence type="ECO:0000313" key="10">
    <source>
        <dbReference type="EMBL" id="KNC78554.1"/>
    </source>
</evidence>
<dbReference type="Pfam" id="PF04227">
    <property type="entry name" value="Indigoidine_A"/>
    <property type="match status" value="1"/>
</dbReference>
<name>A0A0L0FP96_9EUKA</name>
<dbReference type="PANTHER" id="PTHR42909:SF1">
    <property type="entry name" value="CARBOHYDRATE KINASE PFKB DOMAIN-CONTAINING PROTEIN"/>
    <property type="match status" value="1"/>
</dbReference>
<sequence length="651" mass="68392">TAKKVESILREKGVVPATIAVLNGVCCVGLSDDELEDLAKAGEEDRAKKCSTRELPIVMAMQPQTNSGANNWGATTVASTMALAKLAGISTFVTGGIGGVHRNGHVSLDVSADLTELSRTPVVVVSAGIKSILDIGRTLEVLETLGVPAVTYGADEFPAFFTAKSGFKAPQRMDSSDDIARTYWASRALQLPHGMLVAVPNSDPAGDNVERAIHVALAKAEEQGVHGQGVTPFVLKEVAEQTGGDSLRSNMSLVYQNARVGADIAISIANNTPGDTTKLSSETQTNTAHARGDKDNVGNPSSADVCTAQSRVVVMGGSVIDLVAKPVSGTKLLHGTSNLGHCLEWDGGVARNVAEVLGLLGNKPVLYSAVGDDTRGHALIHRMKYDYGLVGADQSVRVVEGKHTATYAAVLDETGDLHTAIADMSVLSAITTPPQGALRGAEVFVMDANPGLNTCVAAAEMAAKEGVHVFFEPTSVPKARACADNKKFLECVSYTFPNMDELVAMTTGAGGTETYGDWRNNMQLDDFKAVKTAAARLLERMHPQSAHVVVTLGVHGVLLASRNRRITDTQPEAGSVEETSTTPVFAHFPAQEGVQVMNATGAGDSLCGAFIHALLEGKTVNQAVEFGMQAAVVSLGCNERAISPEIRWMGR</sequence>
<accession>A0A0L0FP96</accession>
<dbReference type="InterPro" id="IPR007342">
    <property type="entry name" value="PsuG"/>
</dbReference>
<dbReference type="InterPro" id="IPR011611">
    <property type="entry name" value="PfkB_dom"/>
</dbReference>
<keyword evidence="7" id="KW-0326">Glycosidase</keyword>
<dbReference type="GO" id="GO:0005737">
    <property type="term" value="C:cytoplasm"/>
    <property type="evidence" value="ECO:0007669"/>
    <property type="project" value="TreeGrafter"/>
</dbReference>
<protein>
    <recommendedName>
        <fullName evidence="9">Carbohydrate kinase PfkB domain-containing protein</fullName>
    </recommendedName>
</protein>
<dbReference type="GO" id="GO:0016301">
    <property type="term" value="F:kinase activity"/>
    <property type="evidence" value="ECO:0007669"/>
    <property type="project" value="UniProtKB-KW"/>
</dbReference>
<dbReference type="SUPFAM" id="SSF110581">
    <property type="entry name" value="Indigoidine synthase A-like"/>
    <property type="match status" value="1"/>
</dbReference>
<dbReference type="AlphaFoldDB" id="A0A0L0FP96"/>
<reference evidence="10 11" key="1">
    <citation type="submission" date="2011-02" db="EMBL/GenBank/DDBJ databases">
        <title>The Genome Sequence of Sphaeroforma arctica JP610.</title>
        <authorList>
            <consortium name="The Broad Institute Genome Sequencing Platform"/>
            <person name="Russ C."/>
            <person name="Cuomo C."/>
            <person name="Young S.K."/>
            <person name="Zeng Q."/>
            <person name="Gargeya S."/>
            <person name="Alvarado L."/>
            <person name="Berlin A."/>
            <person name="Chapman S.B."/>
            <person name="Chen Z."/>
            <person name="Freedman E."/>
            <person name="Gellesch M."/>
            <person name="Goldberg J."/>
            <person name="Griggs A."/>
            <person name="Gujja S."/>
            <person name="Heilman E."/>
            <person name="Heiman D."/>
            <person name="Howarth C."/>
            <person name="Mehta T."/>
            <person name="Neiman D."/>
            <person name="Pearson M."/>
            <person name="Roberts A."/>
            <person name="Saif S."/>
            <person name="Shea T."/>
            <person name="Shenoy N."/>
            <person name="Sisk P."/>
            <person name="Stolte C."/>
            <person name="Sykes S."/>
            <person name="White J."/>
            <person name="Yandava C."/>
            <person name="Burger G."/>
            <person name="Gray M.W."/>
            <person name="Holland P.W.H."/>
            <person name="King N."/>
            <person name="Lang F.B.F."/>
            <person name="Roger A.J."/>
            <person name="Ruiz-Trillo I."/>
            <person name="Haas B."/>
            <person name="Nusbaum C."/>
            <person name="Birren B."/>
        </authorList>
    </citation>
    <scope>NUCLEOTIDE SEQUENCE [LARGE SCALE GENOMIC DNA]</scope>
    <source>
        <strain evidence="10 11">JP610</strain>
    </source>
</reference>
<organism evidence="10 11">
    <name type="scientific">Sphaeroforma arctica JP610</name>
    <dbReference type="NCBI Taxonomy" id="667725"/>
    <lineage>
        <taxon>Eukaryota</taxon>
        <taxon>Ichthyosporea</taxon>
        <taxon>Ichthyophonida</taxon>
        <taxon>Sphaeroforma</taxon>
    </lineage>
</organism>
<feature type="region of interest" description="Disordered" evidence="8">
    <location>
        <begin position="271"/>
        <end position="302"/>
    </location>
</feature>
<dbReference type="eggNOG" id="KOG3009">
    <property type="taxonomic scope" value="Eukaryota"/>
</dbReference>
<evidence type="ECO:0000256" key="8">
    <source>
        <dbReference type="SAM" id="MobiDB-lite"/>
    </source>
</evidence>
<dbReference type="PANTHER" id="PTHR42909">
    <property type="entry name" value="ZGC:136858"/>
    <property type="match status" value="1"/>
</dbReference>
<keyword evidence="6" id="KW-0456">Lyase</keyword>
<evidence type="ECO:0000256" key="6">
    <source>
        <dbReference type="ARBA" id="ARBA00023239"/>
    </source>
</evidence>
<keyword evidence="2" id="KW-0479">Metal-binding</keyword>
<evidence type="ECO:0000256" key="3">
    <source>
        <dbReference type="ARBA" id="ARBA00022777"/>
    </source>
</evidence>
<dbReference type="EMBL" id="KQ242469">
    <property type="protein sequence ID" value="KNC78554.1"/>
    <property type="molecule type" value="Genomic_DNA"/>
</dbReference>
<evidence type="ECO:0000256" key="4">
    <source>
        <dbReference type="ARBA" id="ARBA00022801"/>
    </source>
</evidence>
<evidence type="ECO:0000259" key="9">
    <source>
        <dbReference type="Pfam" id="PF00294"/>
    </source>
</evidence>
<dbReference type="CDD" id="cd01941">
    <property type="entry name" value="YeiC_kinase_like"/>
    <property type="match status" value="1"/>
</dbReference>
<gene>
    <name evidence="10" type="ORF">SARC_09027</name>
</gene>
<evidence type="ECO:0000256" key="7">
    <source>
        <dbReference type="ARBA" id="ARBA00023295"/>
    </source>
</evidence>
<dbReference type="Proteomes" id="UP000054560">
    <property type="component" value="Unassembled WGS sequence"/>
</dbReference>
<dbReference type="GO" id="GO:0016798">
    <property type="term" value="F:hydrolase activity, acting on glycosyl bonds"/>
    <property type="evidence" value="ECO:0007669"/>
    <property type="project" value="UniProtKB-KW"/>
</dbReference>
<keyword evidence="1" id="KW-0808">Transferase</keyword>
<keyword evidence="5" id="KW-0464">Manganese</keyword>
<keyword evidence="3" id="KW-0418">Kinase</keyword>
<dbReference type="SUPFAM" id="SSF53613">
    <property type="entry name" value="Ribokinase-like"/>
    <property type="match status" value="1"/>
</dbReference>
<dbReference type="InterPro" id="IPR022830">
    <property type="entry name" value="Indigdn_synthA-like"/>
</dbReference>
<dbReference type="GO" id="GO:0004730">
    <property type="term" value="F:pseudouridylate synthase activity"/>
    <property type="evidence" value="ECO:0007669"/>
    <property type="project" value="InterPro"/>
</dbReference>
<dbReference type="Gene3D" id="3.40.1190.20">
    <property type="match status" value="1"/>
</dbReference>